<dbReference type="SMART" id="SM00271">
    <property type="entry name" value="DnaJ"/>
    <property type="match status" value="1"/>
</dbReference>
<dbReference type="InterPro" id="IPR002939">
    <property type="entry name" value="DnaJ_C"/>
</dbReference>
<dbReference type="InterPro" id="IPR036410">
    <property type="entry name" value="HSP_DnaJ_Cys-rich_dom_sf"/>
</dbReference>
<dbReference type="SUPFAM" id="SSF57938">
    <property type="entry name" value="DnaJ/Hsp40 cysteine-rich domain"/>
    <property type="match status" value="1"/>
</dbReference>
<dbReference type="CDD" id="cd10719">
    <property type="entry name" value="DnaJ_zf"/>
    <property type="match status" value="1"/>
</dbReference>
<keyword evidence="2" id="KW-0677">Repeat</keyword>
<keyword evidence="3 6" id="KW-0863">Zinc-finger</keyword>
<dbReference type="Pfam" id="PF00684">
    <property type="entry name" value="DnaJ_CXXCXGXG"/>
    <property type="match status" value="1"/>
</dbReference>
<dbReference type="HAMAP" id="MF_01152">
    <property type="entry name" value="DnaJ"/>
    <property type="match status" value="1"/>
</dbReference>
<dbReference type="CDD" id="cd10747">
    <property type="entry name" value="DnaJ_C"/>
    <property type="match status" value="1"/>
</dbReference>
<dbReference type="PROSITE" id="PS50076">
    <property type="entry name" value="DNAJ_2"/>
    <property type="match status" value="1"/>
</dbReference>
<reference evidence="9 11" key="1">
    <citation type="journal article" date="2012" name="Nature">
        <title>Algal genomes reveal evolutionary mosaicism and the fate of nucleomorphs.</title>
        <authorList>
            <consortium name="DOE Joint Genome Institute"/>
            <person name="Curtis B.A."/>
            <person name="Tanifuji G."/>
            <person name="Burki F."/>
            <person name="Gruber A."/>
            <person name="Irimia M."/>
            <person name="Maruyama S."/>
            <person name="Arias M.C."/>
            <person name="Ball S.G."/>
            <person name="Gile G.H."/>
            <person name="Hirakawa Y."/>
            <person name="Hopkins J.F."/>
            <person name="Kuo A."/>
            <person name="Rensing S.A."/>
            <person name="Schmutz J."/>
            <person name="Symeonidi A."/>
            <person name="Elias M."/>
            <person name="Eveleigh R.J."/>
            <person name="Herman E.K."/>
            <person name="Klute M.J."/>
            <person name="Nakayama T."/>
            <person name="Obornik M."/>
            <person name="Reyes-Prieto A."/>
            <person name="Armbrust E.V."/>
            <person name="Aves S.J."/>
            <person name="Beiko R.G."/>
            <person name="Coutinho P."/>
            <person name="Dacks J.B."/>
            <person name="Durnford D.G."/>
            <person name="Fast N.M."/>
            <person name="Green B.R."/>
            <person name="Grisdale C.J."/>
            <person name="Hempel F."/>
            <person name="Henrissat B."/>
            <person name="Hoppner M.P."/>
            <person name="Ishida K."/>
            <person name="Kim E."/>
            <person name="Koreny L."/>
            <person name="Kroth P.G."/>
            <person name="Liu Y."/>
            <person name="Malik S.B."/>
            <person name="Maier U.G."/>
            <person name="McRose D."/>
            <person name="Mock T."/>
            <person name="Neilson J.A."/>
            <person name="Onodera N.T."/>
            <person name="Poole A.M."/>
            <person name="Pritham E.J."/>
            <person name="Richards T.A."/>
            <person name="Rocap G."/>
            <person name="Roy S.W."/>
            <person name="Sarai C."/>
            <person name="Schaack S."/>
            <person name="Shirato S."/>
            <person name="Slamovits C.H."/>
            <person name="Spencer D.F."/>
            <person name="Suzuki S."/>
            <person name="Worden A.Z."/>
            <person name="Zauner S."/>
            <person name="Barry K."/>
            <person name="Bell C."/>
            <person name="Bharti A.K."/>
            <person name="Crow J.A."/>
            <person name="Grimwood J."/>
            <person name="Kramer R."/>
            <person name="Lindquist E."/>
            <person name="Lucas S."/>
            <person name="Salamov A."/>
            <person name="McFadden G.I."/>
            <person name="Lane C.E."/>
            <person name="Keeling P.J."/>
            <person name="Gray M.W."/>
            <person name="Grigoriev I.V."/>
            <person name="Archibald J.M."/>
        </authorList>
    </citation>
    <scope>NUCLEOTIDE SEQUENCE</scope>
    <source>
        <strain evidence="9 11">CCMP2712</strain>
    </source>
</reference>
<dbReference type="EMBL" id="JH993052">
    <property type="protein sequence ID" value="EKX38049.1"/>
    <property type="molecule type" value="Genomic_DNA"/>
</dbReference>
<dbReference type="GO" id="GO:0031072">
    <property type="term" value="F:heat shock protein binding"/>
    <property type="evidence" value="ECO:0007669"/>
    <property type="project" value="InterPro"/>
</dbReference>
<dbReference type="Proteomes" id="UP000011087">
    <property type="component" value="Unassembled WGS sequence"/>
</dbReference>
<feature type="domain" description="J" evidence="7">
    <location>
        <begin position="6"/>
        <end position="70"/>
    </location>
</feature>
<accession>L1IQ88</accession>
<dbReference type="PRINTS" id="PR00625">
    <property type="entry name" value="JDOMAIN"/>
</dbReference>
<dbReference type="InterPro" id="IPR012724">
    <property type="entry name" value="DnaJ"/>
</dbReference>
<dbReference type="InterPro" id="IPR001623">
    <property type="entry name" value="DnaJ_domain"/>
</dbReference>
<dbReference type="Gene3D" id="2.60.260.20">
    <property type="entry name" value="Urease metallochaperone UreE, N-terminal domain"/>
    <property type="match status" value="2"/>
</dbReference>
<dbReference type="FunFam" id="2.60.260.20:FF:000005">
    <property type="entry name" value="Chaperone protein dnaJ 1, mitochondrial"/>
    <property type="match status" value="1"/>
</dbReference>
<dbReference type="OMA" id="EKVRIRH"/>
<dbReference type="PANTHER" id="PTHR43096:SF10">
    <property type="entry name" value="CHAPERONE PROTEIN DNAJ A6, CHLOROPLASTIC"/>
    <property type="match status" value="1"/>
</dbReference>
<dbReference type="GO" id="GO:0005737">
    <property type="term" value="C:cytoplasm"/>
    <property type="evidence" value="ECO:0007669"/>
    <property type="project" value="TreeGrafter"/>
</dbReference>
<dbReference type="InterPro" id="IPR018253">
    <property type="entry name" value="DnaJ_domain_CS"/>
</dbReference>
<dbReference type="EnsemblProtists" id="EKX38049">
    <property type="protein sequence ID" value="EKX38049"/>
    <property type="gene ID" value="GUITHDRAFT_158537"/>
</dbReference>
<evidence type="ECO:0000259" key="7">
    <source>
        <dbReference type="PROSITE" id="PS50076"/>
    </source>
</evidence>
<dbReference type="Pfam" id="PF01556">
    <property type="entry name" value="DnaJ_C"/>
    <property type="match status" value="1"/>
</dbReference>
<dbReference type="NCBIfam" id="NF008035">
    <property type="entry name" value="PRK10767.1"/>
    <property type="match status" value="1"/>
</dbReference>
<dbReference type="SUPFAM" id="SSF49493">
    <property type="entry name" value="HSP40/DnaJ peptide-binding domain"/>
    <property type="match status" value="2"/>
</dbReference>
<evidence type="ECO:0000259" key="8">
    <source>
        <dbReference type="PROSITE" id="PS51188"/>
    </source>
</evidence>
<dbReference type="KEGG" id="gtt:GUITHDRAFT_158537"/>
<dbReference type="OrthoDB" id="10256793at2759"/>
<evidence type="ECO:0000313" key="11">
    <source>
        <dbReference type="Proteomes" id="UP000011087"/>
    </source>
</evidence>
<name>L1IQ88_GUITC</name>
<dbReference type="PANTHER" id="PTHR43096">
    <property type="entry name" value="DNAJ HOMOLOG 1, MITOCHONDRIAL-RELATED"/>
    <property type="match status" value="1"/>
</dbReference>
<dbReference type="Gene3D" id="2.10.230.10">
    <property type="entry name" value="Heat shock protein DnaJ, cysteine-rich domain"/>
    <property type="match status" value="1"/>
</dbReference>
<evidence type="ECO:0000313" key="9">
    <source>
        <dbReference type="EMBL" id="EKX38049.1"/>
    </source>
</evidence>
<evidence type="ECO:0008006" key="12">
    <source>
        <dbReference type="Google" id="ProtNLM"/>
    </source>
</evidence>
<reference evidence="10" key="3">
    <citation type="submission" date="2015-06" db="UniProtKB">
        <authorList>
            <consortium name="EnsemblProtists"/>
        </authorList>
    </citation>
    <scope>IDENTIFICATION</scope>
</reference>
<dbReference type="GO" id="GO:0042026">
    <property type="term" value="P:protein refolding"/>
    <property type="evidence" value="ECO:0007669"/>
    <property type="project" value="TreeGrafter"/>
</dbReference>
<dbReference type="Gene3D" id="1.10.287.110">
    <property type="entry name" value="DnaJ domain"/>
    <property type="match status" value="1"/>
</dbReference>
<dbReference type="GO" id="GO:0009408">
    <property type="term" value="P:response to heat"/>
    <property type="evidence" value="ECO:0007669"/>
    <property type="project" value="InterPro"/>
</dbReference>
<dbReference type="NCBIfam" id="TIGR02349">
    <property type="entry name" value="DnaJ_bact"/>
    <property type="match status" value="1"/>
</dbReference>
<keyword evidence="5" id="KW-0143">Chaperone</keyword>
<dbReference type="GeneID" id="17294733"/>
<reference evidence="11" key="2">
    <citation type="submission" date="2012-11" db="EMBL/GenBank/DDBJ databases">
        <authorList>
            <person name="Kuo A."/>
            <person name="Curtis B.A."/>
            <person name="Tanifuji G."/>
            <person name="Burki F."/>
            <person name="Gruber A."/>
            <person name="Irimia M."/>
            <person name="Maruyama S."/>
            <person name="Arias M.C."/>
            <person name="Ball S.G."/>
            <person name="Gile G.H."/>
            <person name="Hirakawa Y."/>
            <person name="Hopkins J.F."/>
            <person name="Rensing S.A."/>
            <person name="Schmutz J."/>
            <person name="Symeonidi A."/>
            <person name="Elias M."/>
            <person name="Eveleigh R.J."/>
            <person name="Herman E.K."/>
            <person name="Klute M.J."/>
            <person name="Nakayama T."/>
            <person name="Obornik M."/>
            <person name="Reyes-Prieto A."/>
            <person name="Armbrust E.V."/>
            <person name="Aves S.J."/>
            <person name="Beiko R.G."/>
            <person name="Coutinho P."/>
            <person name="Dacks J.B."/>
            <person name="Durnford D.G."/>
            <person name="Fast N.M."/>
            <person name="Green B.R."/>
            <person name="Grisdale C."/>
            <person name="Hempe F."/>
            <person name="Henrissat B."/>
            <person name="Hoppner M.P."/>
            <person name="Ishida K.-I."/>
            <person name="Kim E."/>
            <person name="Koreny L."/>
            <person name="Kroth P.G."/>
            <person name="Liu Y."/>
            <person name="Malik S.-B."/>
            <person name="Maier U.G."/>
            <person name="McRose D."/>
            <person name="Mock T."/>
            <person name="Neilson J.A."/>
            <person name="Onodera N.T."/>
            <person name="Poole A.M."/>
            <person name="Pritham E.J."/>
            <person name="Richards T.A."/>
            <person name="Rocap G."/>
            <person name="Roy S.W."/>
            <person name="Sarai C."/>
            <person name="Schaack S."/>
            <person name="Shirato S."/>
            <person name="Slamovits C.H."/>
            <person name="Spencer D.F."/>
            <person name="Suzuki S."/>
            <person name="Worden A.Z."/>
            <person name="Zauner S."/>
            <person name="Barry K."/>
            <person name="Bell C."/>
            <person name="Bharti A.K."/>
            <person name="Crow J.A."/>
            <person name="Grimwood J."/>
            <person name="Kramer R."/>
            <person name="Lindquist E."/>
            <person name="Lucas S."/>
            <person name="Salamov A."/>
            <person name="McFadden G.I."/>
            <person name="Lane C.E."/>
            <person name="Keeling P.J."/>
            <person name="Gray M.W."/>
            <person name="Grigoriev I.V."/>
            <person name="Archibald J.M."/>
        </authorList>
    </citation>
    <scope>NUCLEOTIDE SEQUENCE</scope>
    <source>
        <strain evidence="11">CCMP2712</strain>
    </source>
</reference>
<dbReference type="GO" id="GO:0005524">
    <property type="term" value="F:ATP binding"/>
    <property type="evidence" value="ECO:0007669"/>
    <property type="project" value="InterPro"/>
</dbReference>
<dbReference type="Pfam" id="PF00226">
    <property type="entry name" value="DnaJ"/>
    <property type="match status" value="1"/>
</dbReference>
<evidence type="ECO:0000256" key="1">
    <source>
        <dbReference type="ARBA" id="ARBA00022723"/>
    </source>
</evidence>
<dbReference type="STRING" id="905079.L1IQ88"/>
<dbReference type="PROSITE" id="PS51188">
    <property type="entry name" value="ZF_CR"/>
    <property type="match status" value="1"/>
</dbReference>
<dbReference type="InterPro" id="IPR001305">
    <property type="entry name" value="HSP_DnaJ_Cys-rich_dom"/>
</dbReference>
<gene>
    <name evidence="9" type="ORF">GUITHDRAFT_158537</name>
</gene>
<proteinExistence type="inferred from homology"/>
<dbReference type="FunFam" id="2.10.230.10:FF:000002">
    <property type="entry name" value="Molecular chaperone DnaJ"/>
    <property type="match status" value="1"/>
</dbReference>
<keyword evidence="4 6" id="KW-0862">Zinc</keyword>
<feature type="zinc finger region" description="CR-type" evidence="6">
    <location>
        <begin position="136"/>
        <end position="218"/>
    </location>
</feature>
<dbReference type="InterPro" id="IPR008971">
    <property type="entry name" value="HSP40/DnaJ_pept-bd"/>
</dbReference>
<dbReference type="AlphaFoldDB" id="L1IQ88"/>
<evidence type="ECO:0000313" key="10">
    <source>
        <dbReference type="EnsemblProtists" id="EKX38049"/>
    </source>
</evidence>
<sequence>MRAEADYYGRLGVNRNANEAEIKKAFRQKARQLHPDVNKSPNAQEQFQQVSEAYEVLSDPQKRSLYDQFGEAAVKGSGAGGPGFSDFGDFSPFGDIFDTFFGGGGGGGRSRRRDGPQQGDDLRLDLEIDFMKAIFGGDEKITISHLESCGTCEGSGMKPGTKPRTCGTCGGSGVVTQVMRTPIGMIQQQGVCPQCKGNGQIVDEYCGTCSGRGKLQKSKQLMITIPPGVDNGSRLRIRQEGDAGAKGGPPGDLYVFLSVKPSKEFKREGSDIFSNVQVSYIDAILGTEVKVATLDGTIDLKIPAGSQPETVMKVENKGVPILGKKNARGNQFVTVKVAIPTSITREEKEILAQLKSKSNKV</sequence>
<evidence type="ECO:0000256" key="6">
    <source>
        <dbReference type="PROSITE-ProRule" id="PRU00546"/>
    </source>
</evidence>
<dbReference type="PaxDb" id="55529-EKX38049"/>
<keyword evidence="1 6" id="KW-0479">Metal-binding</keyword>
<dbReference type="CDD" id="cd06257">
    <property type="entry name" value="DnaJ"/>
    <property type="match status" value="1"/>
</dbReference>
<protein>
    <recommendedName>
        <fullName evidence="12">Chaperone protein DnaJ</fullName>
    </recommendedName>
</protein>
<evidence type="ECO:0000256" key="4">
    <source>
        <dbReference type="ARBA" id="ARBA00022833"/>
    </source>
</evidence>
<dbReference type="GO" id="GO:0008270">
    <property type="term" value="F:zinc ion binding"/>
    <property type="evidence" value="ECO:0007669"/>
    <property type="project" value="UniProtKB-KW"/>
</dbReference>
<evidence type="ECO:0000256" key="5">
    <source>
        <dbReference type="ARBA" id="ARBA00023186"/>
    </source>
</evidence>
<organism evidence="9">
    <name type="scientific">Guillardia theta (strain CCMP2712)</name>
    <name type="common">Cryptophyte</name>
    <dbReference type="NCBI Taxonomy" id="905079"/>
    <lineage>
        <taxon>Eukaryota</taxon>
        <taxon>Cryptophyceae</taxon>
        <taxon>Pyrenomonadales</taxon>
        <taxon>Geminigeraceae</taxon>
        <taxon>Guillardia</taxon>
    </lineage>
</organism>
<dbReference type="eggNOG" id="KOG0715">
    <property type="taxonomic scope" value="Eukaryota"/>
</dbReference>
<dbReference type="InterPro" id="IPR036869">
    <property type="entry name" value="J_dom_sf"/>
</dbReference>
<evidence type="ECO:0000256" key="3">
    <source>
        <dbReference type="ARBA" id="ARBA00022771"/>
    </source>
</evidence>
<dbReference type="RefSeq" id="XP_005825029.1">
    <property type="nucleotide sequence ID" value="XM_005824972.1"/>
</dbReference>
<dbReference type="SUPFAM" id="SSF46565">
    <property type="entry name" value="Chaperone J-domain"/>
    <property type="match status" value="1"/>
</dbReference>
<dbReference type="HOGENOM" id="CLU_017633_0_1_1"/>
<dbReference type="GO" id="GO:0051082">
    <property type="term" value="F:unfolded protein binding"/>
    <property type="evidence" value="ECO:0007669"/>
    <property type="project" value="InterPro"/>
</dbReference>
<feature type="domain" description="CR-type" evidence="8">
    <location>
        <begin position="136"/>
        <end position="218"/>
    </location>
</feature>
<evidence type="ECO:0000256" key="2">
    <source>
        <dbReference type="ARBA" id="ARBA00022737"/>
    </source>
</evidence>
<dbReference type="PROSITE" id="PS00636">
    <property type="entry name" value="DNAJ_1"/>
    <property type="match status" value="1"/>
</dbReference>
<keyword evidence="11" id="KW-1185">Reference proteome</keyword>